<evidence type="ECO:0000313" key="4">
    <source>
        <dbReference type="EMBL" id="KAB0291991.1"/>
    </source>
</evidence>
<reference evidence="4 5" key="1">
    <citation type="submission" date="2019-09" db="EMBL/GenBank/DDBJ databases">
        <title>Whole genome sequence of Vibrio fortis.</title>
        <authorList>
            <person name="Das S.K."/>
        </authorList>
    </citation>
    <scope>NUCLEOTIDE SEQUENCE [LARGE SCALE GENOMIC DNA]</scope>
    <source>
        <strain evidence="4 5">AN60</strain>
    </source>
</reference>
<dbReference type="InterPro" id="IPR024975">
    <property type="entry name" value="NOV_C"/>
</dbReference>
<evidence type="ECO:0000259" key="3">
    <source>
        <dbReference type="Pfam" id="PF26345"/>
    </source>
</evidence>
<gene>
    <name evidence="4" type="ORF">F2P58_02340</name>
</gene>
<feature type="domain" description="ScoMcrA-like N-terminal head" evidence="3">
    <location>
        <begin position="21"/>
        <end position="100"/>
    </location>
</feature>
<accession>A0A5N3REG3</accession>
<dbReference type="InterPro" id="IPR021835">
    <property type="entry name" value="DUF3427"/>
</dbReference>
<proteinExistence type="predicted"/>
<dbReference type="Proteomes" id="UP000326789">
    <property type="component" value="Unassembled WGS sequence"/>
</dbReference>
<dbReference type="Pfam" id="PF11907">
    <property type="entry name" value="DUF3427"/>
    <property type="match status" value="1"/>
</dbReference>
<sequence>MKLDTNNSGRIRRLMTISKPLTTKHIFNATHTFDSLNGTVESYITSTGYDLLVNGKRYPPKAIFGLALRELLNKPVYSHHFTGGVGSECFKVLERLGFNIIPKPRPSKKDGLVLYQKYSRKQLSEIFNPEMKFSTGSGRWGGSGIVPHTPRKNDFTFIVTLEDKKTYEDYLTQDGIIFWESQERHDHTSDWIKSFCTHDENINTIYLFMRVAKTDDYTFFGPLSFKHCDENTQYPVHFQWNLLDWPLPHNVHQEFVDHIRGETVKDTVTFEPRNVSLTQTNPPKPRSRKPAVRKVYNQSEVDWAKREQNNRKLGSAGENLVIQYEIEQLKGPRNRPDLVDKVEHIALTDPAAGYDIRSFDKDGKETFIEVKTTRGSKGSAFYISRNEVEVSKHLGEQFLIYRLYNFNYDSDTAEFYCEKGSVEENFDLIPDTYKAYSR</sequence>
<feature type="domain" description="Protein NO VEIN C-terminal" evidence="2">
    <location>
        <begin position="317"/>
        <end position="409"/>
    </location>
</feature>
<feature type="domain" description="DUF3427" evidence="1">
    <location>
        <begin position="112"/>
        <end position="242"/>
    </location>
</feature>
<protein>
    <submittedName>
        <fullName evidence="4">DUF3427 domain-containing protein</fullName>
    </submittedName>
</protein>
<organism evidence="4 5">
    <name type="scientific">Vibrio fortis</name>
    <dbReference type="NCBI Taxonomy" id="212667"/>
    <lineage>
        <taxon>Bacteria</taxon>
        <taxon>Pseudomonadati</taxon>
        <taxon>Pseudomonadota</taxon>
        <taxon>Gammaproteobacteria</taxon>
        <taxon>Vibrionales</taxon>
        <taxon>Vibrionaceae</taxon>
        <taxon>Vibrio</taxon>
    </lineage>
</organism>
<comment type="caution">
    <text evidence="4">The sequence shown here is derived from an EMBL/GenBank/DDBJ whole genome shotgun (WGS) entry which is preliminary data.</text>
</comment>
<dbReference type="Pfam" id="PF26345">
    <property type="entry name" value="ScoMcrA_N"/>
    <property type="match status" value="1"/>
</dbReference>
<dbReference type="InterPro" id="IPR058807">
    <property type="entry name" value="ScoMcrA_N"/>
</dbReference>
<evidence type="ECO:0000259" key="1">
    <source>
        <dbReference type="Pfam" id="PF11907"/>
    </source>
</evidence>
<evidence type="ECO:0000259" key="2">
    <source>
        <dbReference type="Pfam" id="PF13020"/>
    </source>
</evidence>
<dbReference type="EMBL" id="VWSE01000002">
    <property type="protein sequence ID" value="KAB0291991.1"/>
    <property type="molecule type" value="Genomic_DNA"/>
</dbReference>
<evidence type="ECO:0000313" key="5">
    <source>
        <dbReference type="Proteomes" id="UP000326789"/>
    </source>
</evidence>
<dbReference type="Pfam" id="PF13020">
    <property type="entry name" value="NOV_C"/>
    <property type="match status" value="1"/>
</dbReference>
<name>A0A5N3REG3_9VIBR</name>
<dbReference type="AlphaFoldDB" id="A0A5N3REG3"/>